<dbReference type="Pfam" id="PF05036">
    <property type="entry name" value="SPOR"/>
    <property type="match status" value="1"/>
</dbReference>
<evidence type="ECO:0000256" key="3">
    <source>
        <dbReference type="ARBA" id="ARBA00023316"/>
    </source>
</evidence>
<dbReference type="PANTHER" id="PTHR34183:SF1">
    <property type="entry name" value="ENDOLYTIC PEPTIDOGLYCAN TRANSGLYCOSYLASE RLPA"/>
    <property type="match status" value="1"/>
</dbReference>
<sequence length="284" mass="32124">MWNILFLFIFASLFIAGCSTKTKIVRSQGEQTTNAGRYAIHQDMAPDLTDFDISTLEQWNIQPESKSRYGNHSPYVVFGKTYYLANAENDFEQTGIASWYGKKFHGHTTSNMEIFDMYKLTAAHRTLPLPSYVEVTNLENNKKVIVRVNDRGPFKSKRIIDLSWAAAKVLEYDNKGLADVHIRLIQAPAIKSQPNSVVNKEEINNTDAGLKFLQVGAFSQKNYALDIAKQLSQSTLLPVHVTNSLTEIPLYRVRIGPLLDNVNIIDIIQQVHRKGFSSARMVVE</sequence>
<dbReference type="InterPro" id="IPR034718">
    <property type="entry name" value="RlpA"/>
</dbReference>
<dbReference type="InterPro" id="IPR036908">
    <property type="entry name" value="RlpA-like_sf"/>
</dbReference>
<dbReference type="GO" id="GO:0042834">
    <property type="term" value="F:peptidoglycan binding"/>
    <property type="evidence" value="ECO:0007669"/>
    <property type="project" value="InterPro"/>
</dbReference>
<evidence type="ECO:0000256" key="1">
    <source>
        <dbReference type="ARBA" id="ARBA00022729"/>
    </source>
</evidence>
<dbReference type="InterPro" id="IPR036680">
    <property type="entry name" value="SPOR-like_sf"/>
</dbReference>
<protein>
    <submittedName>
        <fullName evidence="5">Septum-associated rare lipoprotein A</fullName>
    </submittedName>
</protein>
<dbReference type="SUPFAM" id="SSF50685">
    <property type="entry name" value="Barwin-like endoglucanases"/>
    <property type="match status" value="1"/>
</dbReference>
<keyword evidence="2" id="KW-0456">Lyase</keyword>
<feature type="domain" description="SPOR" evidence="4">
    <location>
        <begin position="205"/>
        <end position="284"/>
    </location>
</feature>
<reference evidence="5" key="1">
    <citation type="submission" date="2018-06" db="EMBL/GenBank/DDBJ databases">
        <authorList>
            <person name="Zhirakovskaya E."/>
        </authorList>
    </citation>
    <scope>NUCLEOTIDE SEQUENCE</scope>
</reference>
<dbReference type="AlphaFoldDB" id="A0A3B0VN34"/>
<dbReference type="InterPro" id="IPR009009">
    <property type="entry name" value="RlpA-like_DPBB"/>
</dbReference>
<dbReference type="EMBL" id="UOEW01000199">
    <property type="protein sequence ID" value="VAW38269.1"/>
    <property type="molecule type" value="Genomic_DNA"/>
</dbReference>
<dbReference type="NCBIfam" id="TIGR00413">
    <property type="entry name" value="rlpA"/>
    <property type="match status" value="1"/>
</dbReference>
<keyword evidence="5" id="KW-0449">Lipoprotein</keyword>
<dbReference type="PANTHER" id="PTHR34183">
    <property type="entry name" value="ENDOLYTIC PEPTIDOGLYCAN TRANSGLYCOSYLASE RLPA"/>
    <property type="match status" value="1"/>
</dbReference>
<dbReference type="PROSITE" id="PS51724">
    <property type="entry name" value="SPOR"/>
    <property type="match status" value="1"/>
</dbReference>
<dbReference type="Pfam" id="PF03330">
    <property type="entry name" value="DPBB_1"/>
    <property type="match status" value="1"/>
</dbReference>
<dbReference type="HAMAP" id="MF_02071">
    <property type="entry name" value="RlpA"/>
    <property type="match status" value="1"/>
</dbReference>
<dbReference type="CDD" id="cd22268">
    <property type="entry name" value="DPBB_RlpA-like"/>
    <property type="match status" value="1"/>
</dbReference>
<dbReference type="GO" id="GO:0071555">
    <property type="term" value="P:cell wall organization"/>
    <property type="evidence" value="ECO:0007669"/>
    <property type="project" value="UniProtKB-KW"/>
</dbReference>
<dbReference type="Gene3D" id="3.30.70.1070">
    <property type="entry name" value="Sporulation related repeat"/>
    <property type="match status" value="1"/>
</dbReference>
<evidence type="ECO:0000256" key="2">
    <source>
        <dbReference type="ARBA" id="ARBA00023239"/>
    </source>
</evidence>
<name>A0A3B0VN34_9ZZZZ</name>
<accession>A0A3B0VN34</accession>
<dbReference type="InterPro" id="IPR012997">
    <property type="entry name" value="RplA"/>
</dbReference>
<evidence type="ECO:0000313" key="5">
    <source>
        <dbReference type="EMBL" id="VAW38269.1"/>
    </source>
</evidence>
<proteinExistence type="inferred from homology"/>
<keyword evidence="3" id="KW-0961">Cell wall biogenesis/degradation</keyword>
<keyword evidence="1" id="KW-0732">Signal</keyword>
<dbReference type="SUPFAM" id="SSF110997">
    <property type="entry name" value="Sporulation related repeat"/>
    <property type="match status" value="1"/>
</dbReference>
<gene>
    <name evidence="5" type="ORF">MNBD_GAMMA01-783</name>
</gene>
<dbReference type="GO" id="GO:0016829">
    <property type="term" value="F:lyase activity"/>
    <property type="evidence" value="ECO:0007669"/>
    <property type="project" value="UniProtKB-KW"/>
</dbReference>
<evidence type="ECO:0000259" key="4">
    <source>
        <dbReference type="PROSITE" id="PS51724"/>
    </source>
</evidence>
<organism evidence="5">
    <name type="scientific">hydrothermal vent metagenome</name>
    <dbReference type="NCBI Taxonomy" id="652676"/>
    <lineage>
        <taxon>unclassified sequences</taxon>
        <taxon>metagenomes</taxon>
        <taxon>ecological metagenomes</taxon>
    </lineage>
</organism>
<dbReference type="Gene3D" id="2.40.40.10">
    <property type="entry name" value="RlpA-like domain"/>
    <property type="match status" value="1"/>
</dbReference>
<dbReference type="InterPro" id="IPR007730">
    <property type="entry name" value="SPOR-like_dom"/>
</dbReference>